<accession>A0A6I4W4P2</accession>
<dbReference type="OrthoDB" id="3541471at2"/>
<protein>
    <submittedName>
        <fullName evidence="1">DivIVA domain protein</fullName>
    </submittedName>
</protein>
<keyword evidence="2" id="KW-1185">Reference proteome</keyword>
<dbReference type="AlphaFoldDB" id="A0A6I4W4P2"/>
<proteinExistence type="predicted"/>
<gene>
    <name evidence="1" type="ORF">GQ466_03875</name>
</gene>
<evidence type="ECO:0000313" key="1">
    <source>
        <dbReference type="EMBL" id="MXQ63166.1"/>
    </source>
</evidence>
<dbReference type="EMBL" id="WUTW01000001">
    <property type="protein sequence ID" value="MXQ63166.1"/>
    <property type="molecule type" value="Genomic_DNA"/>
</dbReference>
<comment type="caution">
    <text evidence="1">The sequence shown here is derived from an EMBL/GenBank/DDBJ whole genome shotgun (WGS) entry which is preliminary data.</text>
</comment>
<dbReference type="Proteomes" id="UP000431901">
    <property type="component" value="Unassembled WGS sequence"/>
</dbReference>
<name>A0A6I4W4P2_9ACTN</name>
<dbReference type="RefSeq" id="WP_161101364.1">
    <property type="nucleotide sequence ID" value="NZ_JBHLYI010000002.1"/>
</dbReference>
<reference evidence="1 2" key="1">
    <citation type="submission" date="2019-12" db="EMBL/GenBank/DDBJ databases">
        <title>Nocardia macrotermitis sp. nov. and Nocardia aurantia sp. nov., isolated from the gut of the fungus growing-termite Macrotermes natalensis.</title>
        <authorList>
            <person name="Christine B."/>
            <person name="Rene B."/>
        </authorList>
    </citation>
    <scope>NUCLEOTIDE SEQUENCE [LARGE SCALE GENOMIC DNA]</scope>
    <source>
        <strain evidence="1 2">DSM 102126</strain>
    </source>
</reference>
<sequence length="110" mass="11775">MIVVIVLACAVVLGAVVVLAAGRGGELAPPQPDYARLPYPEDYPVTGAEVAATRLPRSVFGYHPAATEQALDRYAAALSERDARLASLQGQVTELRTRLRDDDPPYALDD</sequence>
<evidence type="ECO:0000313" key="2">
    <source>
        <dbReference type="Proteomes" id="UP000431901"/>
    </source>
</evidence>
<organism evidence="1 2">
    <name type="scientific">Actinomadura rayongensis</name>
    <dbReference type="NCBI Taxonomy" id="1429076"/>
    <lineage>
        <taxon>Bacteria</taxon>
        <taxon>Bacillati</taxon>
        <taxon>Actinomycetota</taxon>
        <taxon>Actinomycetes</taxon>
        <taxon>Streptosporangiales</taxon>
        <taxon>Thermomonosporaceae</taxon>
        <taxon>Actinomadura</taxon>
    </lineage>
</organism>